<feature type="compositionally biased region" description="Basic and acidic residues" evidence="1">
    <location>
        <begin position="98"/>
        <end position="122"/>
    </location>
</feature>
<organism evidence="2">
    <name type="scientific">viral metagenome</name>
    <dbReference type="NCBI Taxonomy" id="1070528"/>
    <lineage>
        <taxon>unclassified sequences</taxon>
        <taxon>metagenomes</taxon>
        <taxon>organismal metagenomes</taxon>
    </lineage>
</organism>
<sequence>MDKEVGSLIDELKSHNNQAKKEAKIAERHAKITTLEIDIQTLMFEEIIDNTKEITTIIEEKRKKYGDTPYVKTHTTKLIVQLKEAIVNAKETLSLLPKKKEPNEHKENVKENENVNVKEKEK</sequence>
<dbReference type="EMBL" id="MN738932">
    <property type="protein sequence ID" value="QHT32171.1"/>
    <property type="molecule type" value="Genomic_DNA"/>
</dbReference>
<reference evidence="2" key="1">
    <citation type="journal article" date="2020" name="Nature">
        <title>Giant virus diversity and host interactions through global metagenomics.</title>
        <authorList>
            <person name="Schulz F."/>
            <person name="Roux S."/>
            <person name="Paez-Espino D."/>
            <person name="Jungbluth S."/>
            <person name="Walsh D.A."/>
            <person name="Denef V.J."/>
            <person name="McMahon K.D."/>
            <person name="Konstantinidis K.T."/>
            <person name="Eloe-Fadrosh E.A."/>
            <person name="Kyrpides N.C."/>
            <person name="Woyke T."/>
        </authorList>
    </citation>
    <scope>NUCLEOTIDE SEQUENCE</scope>
    <source>
        <strain evidence="2">GVMAG-M-3300009159-65</strain>
    </source>
</reference>
<feature type="region of interest" description="Disordered" evidence="1">
    <location>
        <begin position="97"/>
        <end position="122"/>
    </location>
</feature>
<evidence type="ECO:0000256" key="1">
    <source>
        <dbReference type="SAM" id="MobiDB-lite"/>
    </source>
</evidence>
<proteinExistence type="predicted"/>
<accession>A0A6C0EU10</accession>
<name>A0A6C0EU10_9ZZZZ</name>
<dbReference type="AlphaFoldDB" id="A0A6C0EU10"/>
<evidence type="ECO:0000313" key="2">
    <source>
        <dbReference type="EMBL" id="QHT32171.1"/>
    </source>
</evidence>
<protein>
    <submittedName>
        <fullName evidence="2">Uncharacterized protein</fullName>
    </submittedName>
</protein>